<sequence length="157" mass="18439">MVDNGSKYVQSGTYMNQIANRTENDEHEHEHFTQSSQSLNVNIMNDKERKTEEDTKVLHTSHKTNSTVLLKTAVAPVWSDLRLKKQKSYVHRDGKSIKNIIYQFNTKQNNWDEAEIECMKQEGYLLKIEDVNEFRWIVARALAHSVDDMWIGLRKKQ</sequence>
<name>A0A8S3VH79_MYTED</name>
<protein>
    <recommendedName>
        <fullName evidence="1">C-type lectin domain-containing protein</fullName>
    </recommendedName>
</protein>
<feature type="domain" description="C-type lectin" evidence="1">
    <location>
        <begin position="108"/>
        <end position="155"/>
    </location>
</feature>
<evidence type="ECO:0000313" key="2">
    <source>
        <dbReference type="EMBL" id="CAG2256091.1"/>
    </source>
</evidence>
<dbReference type="Gene3D" id="3.10.100.10">
    <property type="entry name" value="Mannose-Binding Protein A, subunit A"/>
    <property type="match status" value="1"/>
</dbReference>
<gene>
    <name evidence="2" type="ORF">MEDL_67455</name>
</gene>
<dbReference type="SUPFAM" id="SSF56436">
    <property type="entry name" value="C-type lectin-like"/>
    <property type="match status" value="1"/>
</dbReference>
<dbReference type="OrthoDB" id="6162582at2759"/>
<proteinExistence type="predicted"/>
<keyword evidence="3" id="KW-1185">Reference proteome</keyword>
<dbReference type="AlphaFoldDB" id="A0A8S3VH79"/>
<comment type="caution">
    <text evidence="2">The sequence shown here is derived from an EMBL/GenBank/DDBJ whole genome shotgun (WGS) entry which is preliminary data.</text>
</comment>
<dbReference type="Pfam" id="PF00059">
    <property type="entry name" value="Lectin_C"/>
    <property type="match status" value="1"/>
</dbReference>
<accession>A0A8S3VH79</accession>
<dbReference type="Proteomes" id="UP000683360">
    <property type="component" value="Unassembled WGS sequence"/>
</dbReference>
<evidence type="ECO:0000259" key="1">
    <source>
        <dbReference type="Pfam" id="PF00059"/>
    </source>
</evidence>
<dbReference type="InterPro" id="IPR001304">
    <property type="entry name" value="C-type_lectin-like"/>
</dbReference>
<dbReference type="CDD" id="cd00037">
    <property type="entry name" value="CLECT"/>
    <property type="match status" value="1"/>
</dbReference>
<organism evidence="2 3">
    <name type="scientific">Mytilus edulis</name>
    <name type="common">Blue mussel</name>
    <dbReference type="NCBI Taxonomy" id="6550"/>
    <lineage>
        <taxon>Eukaryota</taxon>
        <taxon>Metazoa</taxon>
        <taxon>Spiralia</taxon>
        <taxon>Lophotrochozoa</taxon>
        <taxon>Mollusca</taxon>
        <taxon>Bivalvia</taxon>
        <taxon>Autobranchia</taxon>
        <taxon>Pteriomorphia</taxon>
        <taxon>Mytilida</taxon>
        <taxon>Mytiloidea</taxon>
        <taxon>Mytilidae</taxon>
        <taxon>Mytilinae</taxon>
        <taxon>Mytilus</taxon>
    </lineage>
</organism>
<dbReference type="InterPro" id="IPR016187">
    <property type="entry name" value="CTDL_fold"/>
</dbReference>
<dbReference type="InterPro" id="IPR016186">
    <property type="entry name" value="C-type_lectin-like/link_sf"/>
</dbReference>
<dbReference type="EMBL" id="CAJPWZ010003294">
    <property type="protein sequence ID" value="CAG2256091.1"/>
    <property type="molecule type" value="Genomic_DNA"/>
</dbReference>
<reference evidence="2" key="1">
    <citation type="submission" date="2021-03" db="EMBL/GenBank/DDBJ databases">
        <authorList>
            <person name="Bekaert M."/>
        </authorList>
    </citation>
    <scope>NUCLEOTIDE SEQUENCE</scope>
</reference>
<evidence type="ECO:0000313" key="3">
    <source>
        <dbReference type="Proteomes" id="UP000683360"/>
    </source>
</evidence>